<dbReference type="EMBL" id="CM000647">
    <property type="protein sequence ID" value="EED89491.1"/>
    <property type="molecule type" value="Genomic_DNA"/>
</dbReference>
<evidence type="ECO:0000256" key="3">
    <source>
        <dbReference type="ARBA" id="ARBA00023187"/>
    </source>
</evidence>
<dbReference type="OMA" id="AMEWWDA"/>
<dbReference type="GeneID" id="7447555"/>
<organism evidence="8 9">
    <name type="scientific">Thalassiosira pseudonana</name>
    <name type="common">Marine diatom</name>
    <name type="synonym">Cyclotella nana</name>
    <dbReference type="NCBI Taxonomy" id="35128"/>
    <lineage>
        <taxon>Eukaryota</taxon>
        <taxon>Sar</taxon>
        <taxon>Stramenopiles</taxon>
        <taxon>Ochrophyta</taxon>
        <taxon>Bacillariophyta</taxon>
        <taxon>Coscinodiscophyceae</taxon>
        <taxon>Thalassiosirophycidae</taxon>
        <taxon>Thalassiosirales</taxon>
        <taxon>Thalassiosiraceae</taxon>
        <taxon>Thalassiosira</taxon>
    </lineage>
</organism>
<dbReference type="InterPro" id="IPR013881">
    <property type="entry name" value="Pre-mRNA_splic_Prp3_dom"/>
</dbReference>
<dbReference type="KEGG" id="tps:THAPSDRAFT_9108"/>
<gene>
    <name evidence="8" type="ORF">THAPSDRAFT_9108</name>
</gene>
<dbReference type="Pfam" id="PF08572">
    <property type="entry name" value="PRP3"/>
    <property type="match status" value="1"/>
</dbReference>
<dbReference type="Proteomes" id="UP000001449">
    <property type="component" value="Chromosome 12"/>
</dbReference>
<feature type="compositionally biased region" description="Low complexity" evidence="5">
    <location>
        <begin position="44"/>
        <end position="80"/>
    </location>
</feature>
<feature type="domain" description="Small nuclear ribonucleoprotein Prp3 C-terminal" evidence="6">
    <location>
        <begin position="572"/>
        <end position="728"/>
    </location>
</feature>
<evidence type="ECO:0000259" key="7">
    <source>
        <dbReference type="Pfam" id="PF08572"/>
    </source>
</evidence>
<dbReference type="HOGENOM" id="CLU_414758_0_0_1"/>
<evidence type="ECO:0000313" key="9">
    <source>
        <dbReference type="Proteomes" id="UP000001449"/>
    </source>
</evidence>
<keyword evidence="4" id="KW-0539">Nucleus</keyword>
<evidence type="ECO:0000313" key="8">
    <source>
        <dbReference type="EMBL" id="EED89491.1"/>
    </source>
</evidence>
<evidence type="ECO:0000256" key="1">
    <source>
        <dbReference type="ARBA" id="ARBA00004123"/>
    </source>
</evidence>
<feature type="region of interest" description="Disordered" evidence="5">
    <location>
        <begin position="1"/>
        <end position="80"/>
    </location>
</feature>
<dbReference type="CDD" id="cd24162">
    <property type="entry name" value="Prp3_C"/>
    <property type="match status" value="1"/>
</dbReference>
<accession>B8CAE0</accession>
<dbReference type="InParanoid" id="B8CAE0"/>
<dbReference type="STRING" id="35128.B8CAE0"/>
<reference evidence="8 9" key="1">
    <citation type="journal article" date="2004" name="Science">
        <title>The genome of the diatom Thalassiosira pseudonana: ecology, evolution, and metabolism.</title>
        <authorList>
            <person name="Armbrust E.V."/>
            <person name="Berges J.A."/>
            <person name="Bowler C."/>
            <person name="Green B.R."/>
            <person name="Martinez D."/>
            <person name="Putnam N.H."/>
            <person name="Zhou S."/>
            <person name="Allen A.E."/>
            <person name="Apt K.E."/>
            <person name="Bechner M."/>
            <person name="Brzezinski M.A."/>
            <person name="Chaal B.K."/>
            <person name="Chiovitti A."/>
            <person name="Davis A.K."/>
            <person name="Demarest M.S."/>
            <person name="Detter J.C."/>
            <person name="Glavina T."/>
            <person name="Goodstein D."/>
            <person name="Hadi M.Z."/>
            <person name="Hellsten U."/>
            <person name="Hildebrand M."/>
            <person name="Jenkins B.D."/>
            <person name="Jurka J."/>
            <person name="Kapitonov V.V."/>
            <person name="Kroger N."/>
            <person name="Lau W.W."/>
            <person name="Lane T.W."/>
            <person name="Larimer F.W."/>
            <person name="Lippmeier J.C."/>
            <person name="Lucas S."/>
            <person name="Medina M."/>
            <person name="Montsant A."/>
            <person name="Obornik M."/>
            <person name="Parker M.S."/>
            <person name="Palenik B."/>
            <person name="Pazour G.J."/>
            <person name="Richardson P.M."/>
            <person name="Rynearson T.A."/>
            <person name="Saito M.A."/>
            <person name="Schwartz D.C."/>
            <person name="Thamatrakoln K."/>
            <person name="Valentin K."/>
            <person name="Vardi A."/>
            <person name="Wilkerson F.P."/>
            <person name="Rokhsar D.S."/>
        </authorList>
    </citation>
    <scope>NUCLEOTIDE SEQUENCE [LARGE SCALE GENOMIC DNA]</scope>
    <source>
        <strain evidence="8 9">CCMP1335</strain>
    </source>
</reference>
<dbReference type="eggNOG" id="KOG2769">
    <property type="taxonomic scope" value="Eukaryota"/>
</dbReference>
<feature type="region of interest" description="Disordered" evidence="5">
    <location>
        <begin position="655"/>
        <end position="678"/>
    </location>
</feature>
<feature type="region of interest" description="Disordered" evidence="5">
    <location>
        <begin position="388"/>
        <end position="412"/>
    </location>
</feature>
<evidence type="ECO:0000256" key="5">
    <source>
        <dbReference type="SAM" id="MobiDB-lite"/>
    </source>
</evidence>
<comment type="subcellular location">
    <subcellularLocation>
        <location evidence="1">Nucleus</location>
    </subcellularLocation>
</comment>
<feature type="domain" description="Pre-mRNA-splicing factor 3" evidence="7">
    <location>
        <begin position="333"/>
        <end position="549"/>
    </location>
</feature>
<dbReference type="PANTHER" id="PTHR14212:SF0">
    <property type="entry name" value="U4_U6 SMALL NUCLEAR RIBONUCLEOPROTEIN PRP3"/>
    <property type="match status" value="1"/>
</dbReference>
<sequence length="761" mass="82334">MNDPPPDNTAQASRRKRRWGGSATPADGGSEGSANDGAAEEASKSTSRFSSSAPAANGAANGNGDSSKASADPRARAAALQASIQARLAALKARTAVPTPAVPPATATPAIITSSAAVSDKKREASGGTEIKPAKKKARVFELDLNETSSTRLLEKQHREEKLRLSEKPKAKVNPYLAHTVAQPASTDSESKIVLSADTTRVSEEAELLDTRLAGGHIAKLRLKSRPINFVAPGTYVALGEKKRQQAARAEESGYVSGRKDGRVIQSVGMGGGALVADAAIGGDGSKGGSYYGAGEAGKVVDEILPARADAPDLTLEDYEIGGKKFKLVKSASANSDKEKQDAAINAAINASESAMPYAMEWWDAELLPSKLRKELASEEGKAIASRARKQAGLVGGSNADTEKASSPNQQQLIQREKHQKLVERCYKHANLSNSKTHALLQHPVPILTPAQKVAALALKNKPPTLHLTKAERKRHRKLRRAERLREQQDLQAAGLLPAPEPRLTLSNYMKVLGDQAVLDPSKMEARVMEQINQRKIKHEQMNADRKLTMEQKAQKHARKLAEDTSASVKVALFWVRDMSHPYHRAKVDLNAQQNSITGGVLECERPTIAGGGGGDEPVVLVVAEGGEKAIKRYTRLMVVRMRWKGEDFYEEDEEGEDLMVGENDDGEDPQPKKERKKFNPNNECELIWTGMAVKRAFHSFMFQSASNPTVARKILEAKGVAHYWDLAMGHVAMKEGRGIVGGGEGLRFRLGYDDSDTMED</sequence>
<evidence type="ECO:0000256" key="2">
    <source>
        <dbReference type="ARBA" id="ARBA00022664"/>
    </source>
</evidence>
<keyword evidence="9" id="KW-1185">Reference proteome</keyword>
<dbReference type="GO" id="GO:0046540">
    <property type="term" value="C:U4/U6 x U5 tri-snRNP complex"/>
    <property type="evidence" value="ECO:0000318"/>
    <property type="project" value="GO_Central"/>
</dbReference>
<evidence type="ECO:0000259" key="6">
    <source>
        <dbReference type="Pfam" id="PF06544"/>
    </source>
</evidence>
<dbReference type="PaxDb" id="35128-Thaps9108"/>
<dbReference type="GO" id="GO:0000398">
    <property type="term" value="P:mRNA splicing, via spliceosome"/>
    <property type="evidence" value="ECO:0000318"/>
    <property type="project" value="GO_Central"/>
</dbReference>
<reference evidence="8 9" key="2">
    <citation type="journal article" date="2008" name="Nature">
        <title>The Phaeodactylum genome reveals the evolutionary history of diatom genomes.</title>
        <authorList>
            <person name="Bowler C."/>
            <person name="Allen A.E."/>
            <person name="Badger J.H."/>
            <person name="Grimwood J."/>
            <person name="Jabbari K."/>
            <person name="Kuo A."/>
            <person name="Maheswari U."/>
            <person name="Martens C."/>
            <person name="Maumus F."/>
            <person name="Otillar R.P."/>
            <person name="Rayko E."/>
            <person name="Salamov A."/>
            <person name="Vandepoele K."/>
            <person name="Beszteri B."/>
            <person name="Gruber A."/>
            <person name="Heijde M."/>
            <person name="Katinka M."/>
            <person name="Mock T."/>
            <person name="Valentin K."/>
            <person name="Verret F."/>
            <person name="Berges J.A."/>
            <person name="Brownlee C."/>
            <person name="Cadoret J.P."/>
            <person name="Chiovitti A."/>
            <person name="Choi C.J."/>
            <person name="Coesel S."/>
            <person name="De Martino A."/>
            <person name="Detter J.C."/>
            <person name="Durkin C."/>
            <person name="Falciatore A."/>
            <person name="Fournet J."/>
            <person name="Haruta M."/>
            <person name="Huysman M.J."/>
            <person name="Jenkins B.D."/>
            <person name="Jiroutova K."/>
            <person name="Jorgensen R.E."/>
            <person name="Joubert Y."/>
            <person name="Kaplan A."/>
            <person name="Kroger N."/>
            <person name="Kroth P.G."/>
            <person name="La Roche J."/>
            <person name="Lindquist E."/>
            <person name="Lommer M."/>
            <person name="Martin-Jezequel V."/>
            <person name="Lopez P.J."/>
            <person name="Lucas S."/>
            <person name="Mangogna M."/>
            <person name="McGinnis K."/>
            <person name="Medlin L.K."/>
            <person name="Montsant A."/>
            <person name="Oudot-Le Secq M.P."/>
            <person name="Napoli C."/>
            <person name="Obornik M."/>
            <person name="Parker M.S."/>
            <person name="Petit J.L."/>
            <person name="Porcel B.M."/>
            <person name="Poulsen N."/>
            <person name="Robison M."/>
            <person name="Rychlewski L."/>
            <person name="Rynearson T.A."/>
            <person name="Schmutz J."/>
            <person name="Shapiro H."/>
            <person name="Siaut M."/>
            <person name="Stanley M."/>
            <person name="Sussman M.R."/>
            <person name="Taylor A.R."/>
            <person name="Vardi A."/>
            <person name="von Dassow P."/>
            <person name="Vyverman W."/>
            <person name="Willis A."/>
            <person name="Wyrwicz L.S."/>
            <person name="Rokhsar D.S."/>
            <person name="Weissenbach J."/>
            <person name="Armbrust E.V."/>
            <person name="Green B.R."/>
            <person name="Van de Peer Y."/>
            <person name="Grigoriev I.V."/>
        </authorList>
    </citation>
    <scope>NUCLEOTIDE SEQUENCE [LARGE SCALE GENOMIC DNA]</scope>
    <source>
        <strain evidence="8 9">CCMP1335</strain>
    </source>
</reference>
<keyword evidence="3" id="KW-0508">mRNA splicing</keyword>
<evidence type="ECO:0000256" key="4">
    <source>
        <dbReference type="ARBA" id="ARBA00023242"/>
    </source>
</evidence>
<dbReference type="PANTHER" id="PTHR14212">
    <property type="entry name" value="U4/U6-ASSOCIATED RNA SPLICING FACTOR-RELATED"/>
    <property type="match status" value="1"/>
</dbReference>
<dbReference type="Pfam" id="PF06544">
    <property type="entry name" value="Prp3_C"/>
    <property type="match status" value="1"/>
</dbReference>
<protein>
    <submittedName>
        <fullName evidence="8">Uncharacterized protein</fullName>
    </submittedName>
</protein>
<dbReference type="InterPro" id="IPR027104">
    <property type="entry name" value="Prp3"/>
</dbReference>
<dbReference type="AlphaFoldDB" id="B8CAE0"/>
<proteinExistence type="predicted"/>
<feature type="compositionally biased region" description="Acidic residues" evidence="5">
    <location>
        <begin position="655"/>
        <end position="669"/>
    </location>
</feature>
<keyword evidence="2" id="KW-0507">mRNA processing</keyword>
<dbReference type="InterPro" id="IPR010541">
    <property type="entry name" value="Prp3_C"/>
</dbReference>
<dbReference type="RefSeq" id="XP_002293030.1">
    <property type="nucleotide sequence ID" value="XM_002292994.1"/>
</dbReference>
<name>B8CAE0_THAPS</name>